<feature type="compositionally biased region" description="Polar residues" evidence="1">
    <location>
        <begin position="33"/>
        <end position="55"/>
    </location>
</feature>
<proteinExistence type="predicted"/>
<accession>A0AA88GX38</accession>
<dbReference type="AlphaFoldDB" id="A0AA88GX38"/>
<reference evidence="2 3" key="1">
    <citation type="journal article" date="2018" name="BMC Genomics">
        <title>The genome of Naegleria lovaniensis, the basis for a comparative approach to unravel pathogenicity factors of the human pathogenic amoeba N. fowleri.</title>
        <authorList>
            <person name="Liechti N."/>
            <person name="Schurch N."/>
            <person name="Bruggmann R."/>
            <person name="Wittwer M."/>
        </authorList>
    </citation>
    <scope>NUCLEOTIDE SEQUENCE [LARGE SCALE GENOMIC DNA]</scope>
    <source>
        <strain evidence="2 3">ATCC 30569</strain>
    </source>
</reference>
<dbReference type="Proteomes" id="UP000816034">
    <property type="component" value="Unassembled WGS sequence"/>
</dbReference>
<protein>
    <submittedName>
        <fullName evidence="2">Uncharacterized protein</fullName>
    </submittedName>
</protein>
<feature type="compositionally biased region" description="Basic and acidic residues" evidence="1">
    <location>
        <begin position="570"/>
        <end position="581"/>
    </location>
</feature>
<name>A0AA88GX38_NAELO</name>
<feature type="compositionally biased region" description="Polar residues" evidence="1">
    <location>
        <begin position="10"/>
        <end position="22"/>
    </location>
</feature>
<evidence type="ECO:0000313" key="2">
    <source>
        <dbReference type="EMBL" id="KAG2388620.1"/>
    </source>
</evidence>
<comment type="caution">
    <text evidence="2">The sequence shown here is derived from an EMBL/GenBank/DDBJ whole genome shotgun (WGS) entry which is preliminary data.</text>
</comment>
<organism evidence="2 3">
    <name type="scientific">Naegleria lovaniensis</name>
    <name type="common">Amoeba</name>
    <dbReference type="NCBI Taxonomy" id="51637"/>
    <lineage>
        <taxon>Eukaryota</taxon>
        <taxon>Discoba</taxon>
        <taxon>Heterolobosea</taxon>
        <taxon>Tetramitia</taxon>
        <taxon>Eutetramitia</taxon>
        <taxon>Vahlkampfiidae</taxon>
        <taxon>Naegleria</taxon>
    </lineage>
</organism>
<dbReference type="EMBL" id="PYSW02000009">
    <property type="protein sequence ID" value="KAG2388620.1"/>
    <property type="molecule type" value="Genomic_DNA"/>
</dbReference>
<evidence type="ECO:0000313" key="3">
    <source>
        <dbReference type="Proteomes" id="UP000816034"/>
    </source>
</evidence>
<keyword evidence="3" id="KW-1185">Reference proteome</keyword>
<sequence length="595" mass="66452">MSNNNNNTTLPPTSATIKSLSSPRAVPSRLLLGSTTGINSQTGMENVSGSTSPPSNHHHSRVTSLGSPLILPMNTGTPRIHYPPSPTTISLLEDSVLFQQQLSPKQIDATNKIQAILDKQFDKLPVTKDIPRLLKKIYLISPKKINLQSLQQQDINASTITNITQSLSTRQQDDMWKHKTDIPFNPENHSDLTSPDDIPKEIIFYQFIRAIVEDVLNASSEFNVPSYEEYISHIDFNDHRTLNNFLMNSISFHPSTHMGQHDHPIQTNSNAGNEPLSGKDENKNPLLFLLKCCQQTIVINVLMGLREFTMKHKIHFKDARGAWKLWIGSDSDPSDASAPFDTFYVAHERSEQLYMKRLDWMQSYGISDEELAKLEANDPKEQVNFAKAAMKQLFQFKWQIKLCFSKESVLSGETPLGENDFKLTHVTISLLGIDYSNEDLTVSHPQYCEKEIALLEQYFDMFKFQSSISVTADTSSPQSTSSDQVLEFSKKEMLGSPWASPTTPGGVTSGASISQLINGSKPSPLTKHVFSSKTPMDTPETQSMVTVLSTESVGDHSQTIKTSAAIVETSSKEQEKEHIDIKQVTSTESQKDETK</sequence>
<dbReference type="GeneID" id="68092521"/>
<dbReference type="RefSeq" id="XP_044552612.1">
    <property type="nucleotide sequence ID" value="XM_044695700.1"/>
</dbReference>
<feature type="compositionally biased region" description="Polar residues" evidence="1">
    <location>
        <begin position="499"/>
        <end position="542"/>
    </location>
</feature>
<evidence type="ECO:0000256" key="1">
    <source>
        <dbReference type="SAM" id="MobiDB-lite"/>
    </source>
</evidence>
<feature type="region of interest" description="Disordered" evidence="1">
    <location>
        <begin position="493"/>
        <end position="542"/>
    </location>
</feature>
<feature type="region of interest" description="Disordered" evidence="1">
    <location>
        <begin position="566"/>
        <end position="595"/>
    </location>
</feature>
<feature type="region of interest" description="Disordered" evidence="1">
    <location>
        <begin position="1"/>
        <end position="68"/>
    </location>
</feature>
<gene>
    <name evidence="2" type="ORF">C9374_000059</name>
</gene>
<feature type="region of interest" description="Disordered" evidence="1">
    <location>
        <begin position="256"/>
        <end position="278"/>
    </location>
</feature>